<dbReference type="AlphaFoldDB" id="A0A2I0KXL0"/>
<dbReference type="EMBL" id="PGOL01000282">
    <property type="protein sequence ID" value="PKI73199.1"/>
    <property type="molecule type" value="Genomic_DNA"/>
</dbReference>
<protein>
    <submittedName>
        <fullName evidence="1">Uncharacterized protein</fullName>
    </submittedName>
</protein>
<evidence type="ECO:0000313" key="2">
    <source>
        <dbReference type="Proteomes" id="UP000233551"/>
    </source>
</evidence>
<keyword evidence="2" id="KW-1185">Reference proteome</keyword>
<accession>A0A2I0KXL0</accession>
<proteinExistence type="predicted"/>
<sequence>MQTYTNKLFKESIKQYRLHAFENVIPCLGIRGKSCGSVRESGDSVEHLEEYSGARASTFGELGARGVQLECTGGARAGAQLARTGALERASTGALFTREHVLHPE</sequence>
<reference evidence="1 2" key="1">
    <citation type="submission" date="2017-11" db="EMBL/GenBank/DDBJ databases">
        <title>De-novo sequencing of pomegranate (Punica granatum L.) genome.</title>
        <authorList>
            <person name="Akparov Z."/>
            <person name="Amiraslanov A."/>
            <person name="Hajiyeva S."/>
            <person name="Abbasov M."/>
            <person name="Kaur K."/>
            <person name="Hamwieh A."/>
            <person name="Solovyev V."/>
            <person name="Salamov A."/>
            <person name="Braich B."/>
            <person name="Kosarev P."/>
            <person name="Mahmoud A."/>
            <person name="Hajiyev E."/>
            <person name="Babayeva S."/>
            <person name="Izzatullayeva V."/>
            <person name="Mammadov A."/>
            <person name="Mammadov A."/>
            <person name="Sharifova S."/>
            <person name="Ojaghi J."/>
            <person name="Eynullazada K."/>
            <person name="Bayramov B."/>
            <person name="Abdulazimova A."/>
            <person name="Shahmuradov I."/>
        </authorList>
    </citation>
    <scope>NUCLEOTIDE SEQUENCE [LARGE SCALE GENOMIC DNA]</scope>
    <source>
        <strain evidence="2">cv. AG2017</strain>
        <tissue evidence="1">Leaf</tissue>
    </source>
</reference>
<gene>
    <name evidence="1" type="ORF">CRG98_006397</name>
</gene>
<comment type="caution">
    <text evidence="1">The sequence shown here is derived from an EMBL/GenBank/DDBJ whole genome shotgun (WGS) entry which is preliminary data.</text>
</comment>
<evidence type="ECO:0000313" key="1">
    <source>
        <dbReference type="EMBL" id="PKI73199.1"/>
    </source>
</evidence>
<organism evidence="1 2">
    <name type="scientific">Punica granatum</name>
    <name type="common">Pomegranate</name>
    <dbReference type="NCBI Taxonomy" id="22663"/>
    <lineage>
        <taxon>Eukaryota</taxon>
        <taxon>Viridiplantae</taxon>
        <taxon>Streptophyta</taxon>
        <taxon>Embryophyta</taxon>
        <taxon>Tracheophyta</taxon>
        <taxon>Spermatophyta</taxon>
        <taxon>Magnoliopsida</taxon>
        <taxon>eudicotyledons</taxon>
        <taxon>Gunneridae</taxon>
        <taxon>Pentapetalae</taxon>
        <taxon>rosids</taxon>
        <taxon>malvids</taxon>
        <taxon>Myrtales</taxon>
        <taxon>Lythraceae</taxon>
        <taxon>Punica</taxon>
    </lineage>
</organism>
<name>A0A2I0KXL0_PUNGR</name>
<dbReference type="Proteomes" id="UP000233551">
    <property type="component" value="Unassembled WGS sequence"/>
</dbReference>